<evidence type="ECO:0000313" key="1">
    <source>
        <dbReference type="EMBL" id="OGM43366.1"/>
    </source>
</evidence>
<accession>A0A1F7ZV73</accession>
<dbReference type="OrthoDB" id="2593732at2759"/>
<dbReference type="RefSeq" id="XP_022387083.1">
    <property type="nucleotide sequence ID" value="XM_022535855.1"/>
</dbReference>
<dbReference type="AlphaFoldDB" id="A0A1F7ZV73"/>
<dbReference type="Proteomes" id="UP000179179">
    <property type="component" value="Unassembled WGS sequence"/>
</dbReference>
<comment type="caution">
    <text evidence="1">The sequence shown here is derived from an EMBL/GenBank/DDBJ whole genome shotgun (WGS) entry which is preliminary data.</text>
</comment>
<protein>
    <submittedName>
        <fullName evidence="1">Uncharacterized protein</fullName>
    </submittedName>
</protein>
<name>A0A1F7ZV73_9EURO</name>
<dbReference type="GeneID" id="34452116"/>
<dbReference type="STRING" id="109264.A0A1F7ZV73"/>
<reference evidence="1 2" key="1">
    <citation type="journal article" date="2016" name="Genome Biol. Evol.">
        <title>Draft genome sequence of an aflatoxigenic Aspergillus species, A. bombycis.</title>
        <authorList>
            <person name="Moore G.G."/>
            <person name="Mack B.M."/>
            <person name="Beltz S.B."/>
            <person name="Gilbert M.K."/>
        </authorList>
    </citation>
    <scope>NUCLEOTIDE SEQUENCE [LARGE SCALE GENOMIC DNA]</scope>
    <source>
        <strain evidence="2">NRRL 26010</strain>
    </source>
</reference>
<sequence length="114" mass="12848">MTLDGGVIPGLFIVASSCPDYRVRLRAIRSLLAWPHCEGWANSNLAASLTLESLKVEMARENQKRIQKVAEVVNNRDDNYLLDTLKSVETIADWSPVRGFNVHLPIRKTTKNSR</sequence>
<gene>
    <name evidence="1" type="ORF">ABOM_008726</name>
</gene>
<proteinExistence type="predicted"/>
<organism evidence="1 2">
    <name type="scientific">Aspergillus bombycis</name>
    <dbReference type="NCBI Taxonomy" id="109264"/>
    <lineage>
        <taxon>Eukaryota</taxon>
        <taxon>Fungi</taxon>
        <taxon>Dikarya</taxon>
        <taxon>Ascomycota</taxon>
        <taxon>Pezizomycotina</taxon>
        <taxon>Eurotiomycetes</taxon>
        <taxon>Eurotiomycetidae</taxon>
        <taxon>Eurotiales</taxon>
        <taxon>Aspergillaceae</taxon>
        <taxon>Aspergillus</taxon>
    </lineage>
</organism>
<keyword evidence="2" id="KW-1185">Reference proteome</keyword>
<evidence type="ECO:0000313" key="2">
    <source>
        <dbReference type="Proteomes" id="UP000179179"/>
    </source>
</evidence>
<dbReference type="EMBL" id="LYCR01000072">
    <property type="protein sequence ID" value="OGM43366.1"/>
    <property type="molecule type" value="Genomic_DNA"/>
</dbReference>